<sequence length="148" mass="16083">MARAARSLRSQVLTIREESYVEAARAMGMSKGDILGRDIIPQLMPFIMINAAGAGKGVITEAVGLYFLGFLPGDAPNWGKMMDNAWNGGAIQDPTLFYWILAPMVVLAGLSFALVMLAQGMDQLFNPRLRARHAKTIGGDEDLDEPVE</sequence>
<evidence type="ECO:0000256" key="2">
    <source>
        <dbReference type="ARBA" id="ARBA00022692"/>
    </source>
</evidence>
<reference evidence="7 8" key="1">
    <citation type="journal article" date="2019" name="Int. J. Syst. Evol. Microbiol.">
        <title>The Global Catalogue of Microorganisms (GCM) 10K type strain sequencing project: providing services to taxonomists for standard genome sequencing and annotation.</title>
        <authorList>
            <consortium name="The Broad Institute Genomics Platform"/>
            <consortium name="The Broad Institute Genome Sequencing Center for Infectious Disease"/>
            <person name="Wu L."/>
            <person name="Ma J."/>
        </authorList>
    </citation>
    <scope>NUCLEOTIDE SEQUENCE [LARGE SCALE GENOMIC DNA]</scope>
    <source>
        <strain evidence="7 8">RDMS1</strain>
    </source>
</reference>
<feature type="domain" description="ABC transmembrane type-1" evidence="6">
    <location>
        <begin position="1"/>
        <end position="118"/>
    </location>
</feature>
<dbReference type="PANTHER" id="PTHR42729">
    <property type="entry name" value="OLIGO/DIPEPTIDE TRANSPORT, PERMEASE PROTEIN (DPPC-2)"/>
    <property type="match status" value="1"/>
</dbReference>
<comment type="subcellular location">
    <subcellularLocation>
        <location evidence="5">Cell membrane</location>
        <topology evidence="5">Multi-pass membrane protein</topology>
    </subcellularLocation>
    <subcellularLocation>
        <location evidence="1">Membrane</location>
        <topology evidence="1">Multi-pass membrane protein</topology>
    </subcellularLocation>
</comment>
<evidence type="ECO:0000256" key="1">
    <source>
        <dbReference type="ARBA" id="ARBA00004141"/>
    </source>
</evidence>
<keyword evidence="4 5" id="KW-0472">Membrane</keyword>
<dbReference type="Proteomes" id="UP001596417">
    <property type="component" value="Unassembled WGS sequence"/>
</dbReference>
<keyword evidence="8" id="KW-1185">Reference proteome</keyword>
<name>A0ABD5YUB8_9EURY</name>
<dbReference type="Pfam" id="PF00528">
    <property type="entry name" value="BPD_transp_1"/>
    <property type="match status" value="1"/>
</dbReference>
<evidence type="ECO:0000256" key="5">
    <source>
        <dbReference type="RuleBase" id="RU363032"/>
    </source>
</evidence>
<comment type="caution">
    <text evidence="7">The sequence shown here is derived from an EMBL/GenBank/DDBJ whole genome shotgun (WGS) entry which is preliminary data.</text>
</comment>
<evidence type="ECO:0000256" key="3">
    <source>
        <dbReference type="ARBA" id="ARBA00022989"/>
    </source>
</evidence>
<dbReference type="Gene3D" id="1.10.3720.10">
    <property type="entry name" value="MetI-like"/>
    <property type="match status" value="1"/>
</dbReference>
<protein>
    <submittedName>
        <fullName evidence="7">ABC transporter permease subunit</fullName>
    </submittedName>
</protein>
<gene>
    <name evidence="7" type="ORF">ACFQL7_25790</name>
</gene>
<dbReference type="InterPro" id="IPR035906">
    <property type="entry name" value="MetI-like_sf"/>
</dbReference>
<evidence type="ECO:0000256" key="4">
    <source>
        <dbReference type="ARBA" id="ARBA00023136"/>
    </source>
</evidence>
<dbReference type="RefSeq" id="WP_390206970.1">
    <property type="nucleotide sequence ID" value="NZ_JBHTAX010000006.1"/>
</dbReference>
<organism evidence="7 8">
    <name type="scientific">Halocatena marina</name>
    <dbReference type="NCBI Taxonomy" id="2934937"/>
    <lineage>
        <taxon>Archaea</taxon>
        <taxon>Methanobacteriati</taxon>
        <taxon>Methanobacteriota</taxon>
        <taxon>Stenosarchaea group</taxon>
        <taxon>Halobacteria</taxon>
        <taxon>Halobacteriales</taxon>
        <taxon>Natronomonadaceae</taxon>
        <taxon>Halocatena</taxon>
    </lineage>
</organism>
<accession>A0ABD5YUB8</accession>
<keyword evidence="5" id="KW-0813">Transport</keyword>
<dbReference type="InterPro" id="IPR000515">
    <property type="entry name" value="MetI-like"/>
</dbReference>
<dbReference type="CDD" id="cd06261">
    <property type="entry name" value="TM_PBP2"/>
    <property type="match status" value="1"/>
</dbReference>
<feature type="transmembrane region" description="Helical" evidence="5">
    <location>
        <begin position="47"/>
        <end position="71"/>
    </location>
</feature>
<proteinExistence type="inferred from homology"/>
<dbReference type="PROSITE" id="PS50928">
    <property type="entry name" value="ABC_TM1"/>
    <property type="match status" value="1"/>
</dbReference>
<evidence type="ECO:0000313" key="8">
    <source>
        <dbReference type="Proteomes" id="UP001596417"/>
    </source>
</evidence>
<evidence type="ECO:0000313" key="7">
    <source>
        <dbReference type="EMBL" id="MFC7192884.1"/>
    </source>
</evidence>
<feature type="transmembrane region" description="Helical" evidence="5">
    <location>
        <begin position="96"/>
        <end position="118"/>
    </location>
</feature>
<keyword evidence="3 5" id="KW-1133">Transmembrane helix</keyword>
<evidence type="ECO:0000259" key="6">
    <source>
        <dbReference type="PROSITE" id="PS50928"/>
    </source>
</evidence>
<dbReference type="AlphaFoldDB" id="A0ABD5YUB8"/>
<dbReference type="GO" id="GO:0005886">
    <property type="term" value="C:plasma membrane"/>
    <property type="evidence" value="ECO:0007669"/>
    <property type="project" value="UniProtKB-SubCell"/>
</dbReference>
<dbReference type="EMBL" id="JBHTAX010000006">
    <property type="protein sequence ID" value="MFC7192884.1"/>
    <property type="molecule type" value="Genomic_DNA"/>
</dbReference>
<dbReference type="PANTHER" id="PTHR42729:SF1">
    <property type="entry name" value="OLIGO_DIPEPTIDE TRANSPORT, PERMEASE PROTEIN (DPPC-2)"/>
    <property type="match status" value="1"/>
</dbReference>
<comment type="similarity">
    <text evidence="5">Belongs to the binding-protein-dependent transport system permease family.</text>
</comment>
<keyword evidence="2 5" id="KW-0812">Transmembrane</keyword>
<dbReference type="SUPFAM" id="SSF161098">
    <property type="entry name" value="MetI-like"/>
    <property type="match status" value="1"/>
</dbReference>